<gene>
    <name evidence="3" type="ORF">MELLADRAFT_90230</name>
</gene>
<dbReference type="eggNOG" id="ENOG502QVJG">
    <property type="taxonomic scope" value="Eukaryota"/>
</dbReference>
<organism evidence="4">
    <name type="scientific">Melampsora larici-populina (strain 98AG31 / pathotype 3-4-7)</name>
    <name type="common">Poplar leaf rust fungus</name>
    <dbReference type="NCBI Taxonomy" id="747676"/>
    <lineage>
        <taxon>Eukaryota</taxon>
        <taxon>Fungi</taxon>
        <taxon>Dikarya</taxon>
        <taxon>Basidiomycota</taxon>
        <taxon>Pucciniomycotina</taxon>
        <taxon>Pucciniomycetes</taxon>
        <taxon>Pucciniales</taxon>
        <taxon>Melampsoraceae</taxon>
        <taxon>Melampsora</taxon>
    </lineage>
</organism>
<dbReference type="Proteomes" id="UP000001072">
    <property type="component" value="Unassembled WGS sequence"/>
</dbReference>
<feature type="transmembrane region" description="Helical" evidence="1">
    <location>
        <begin position="396"/>
        <end position="421"/>
    </location>
</feature>
<dbReference type="OrthoDB" id="5405781at2759"/>
<dbReference type="PANTHER" id="PTHR23028:SF134">
    <property type="entry name" value="PUTATIVE (AFU_ORTHOLOGUE AFUA_4G08520)-RELATED"/>
    <property type="match status" value="1"/>
</dbReference>
<dbReference type="InterPro" id="IPR002656">
    <property type="entry name" value="Acyl_transf_3_dom"/>
</dbReference>
<dbReference type="PANTHER" id="PTHR23028">
    <property type="entry name" value="ACETYLTRANSFERASE"/>
    <property type="match status" value="1"/>
</dbReference>
<dbReference type="GO" id="GO:0016747">
    <property type="term" value="F:acyltransferase activity, transferring groups other than amino-acyl groups"/>
    <property type="evidence" value="ECO:0007669"/>
    <property type="project" value="InterPro"/>
</dbReference>
<dbReference type="InterPro" id="IPR050879">
    <property type="entry name" value="Acyltransferase_3"/>
</dbReference>
<dbReference type="GeneID" id="18935494"/>
<keyword evidence="1" id="KW-0812">Transmembrane</keyword>
<evidence type="ECO:0000313" key="3">
    <source>
        <dbReference type="EMBL" id="EGG03229.1"/>
    </source>
</evidence>
<keyword evidence="4" id="KW-1185">Reference proteome</keyword>
<dbReference type="Pfam" id="PF01757">
    <property type="entry name" value="Acyl_transf_3"/>
    <property type="match status" value="1"/>
</dbReference>
<dbReference type="EMBL" id="GL883125">
    <property type="protein sequence ID" value="EGG03229.1"/>
    <property type="molecule type" value="Genomic_DNA"/>
</dbReference>
<feature type="domain" description="Acyltransferase 3" evidence="2">
    <location>
        <begin position="64"/>
        <end position="450"/>
    </location>
</feature>
<evidence type="ECO:0000259" key="2">
    <source>
        <dbReference type="Pfam" id="PF01757"/>
    </source>
</evidence>
<feature type="transmembrane region" description="Helical" evidence="1">
    <location>
        <begin position="433"/>
        <end position="452"/>
    </location>
</feature>
<protein>
    <recommendedName>
        <fullName evidence="2">Acyltransferase 3 domain-containing protein</fullName>
    </recommendedName>
</protein>
<proteinExistence type="predicted"/>
<dbReference type="HOGENOM" id="CLU_005679_4_0_1"/>
<feature type="transmembrane region" description="Helical" evidence="1">
    <location>
        <begin position="365"/>
        <end position="384"/>
    </location>
</feature>
<keyword evidence="1" id="KW-0472">Membrane</keyword>
<evidence type="ECO:0000313" key="4">
    <source>
        <dbReference type="Proteomes" id="UP000001072"/>
    </source>
</evidence>
<dbReference type="KEGG" id="mlr:MELLADRAFT_90230"/>
<dbReference type="VEuPathDB" id="FungiDB:MELLADRAFT_90230"/>
<evidence type="ECO:0000256" key="1">
    <source>
        <dbReference type="SAM" id="Phobius"/>
    </source>
</evidence>
<accession>F4RW68</accession>
<dbReference type="InParanoid" id="F4RW68"/>
<feature type="transmembrane region" description="Helical" evidence="1">
    <location>
        <begin position="309"/>
        <end position="331"/>
    </location>
</feature>
<dbReference type="AlphaFoldDB" id="F4RW68"/>
<dbReference type="STRING" id="747676.F4RW68"/>
<sequence length="473" mass="53583">MIKISHIQKVLTRLTSLSFKTKSTSGYELLNLEGRPLVEIKHDQEGNNSQETVSGASNEATQTWANGLRGLAAFLVMIHHSIAAFNLEATVALKDPDGTVHFWQWPILRAAISSDFLVQVFFVLSGYVLSYRPLYRLSKRPQKVESVHSSLASACLRRIFRLLPPPVTAVMISHIILLGGGFDMARAKEVCSSWTKDTVPRWITSNWREQTLEALKSMVAIWYEERTKSEYDAVLWTMPEELRGSMYIYLFLLATSSLKRRFRVILALALALVNLLMKKLSILPFISGIFMAELHISQSERRGSPINRILVYLGRLAIFITLMIGLFFGSIPGYPTTEMKSTAWSSAMFRVMSRLYSQDEPQVKALYTLMGSTLAVFAISQWSCAKKLLSTRSLQFLGRISFSLYVIHVPLLLSGGISLVWNFRHSGVSNTLSVFLMLPFWIGTVIIVSLIMTKYIDEKAVTFSHTLERYWRV</sequence>
<feature type="transmembrane region" description="Helical" evidence="1">
    <location>
        <begin position="107"/>
        <end position="130"/>
    </location>
</feature>
<keyword evidence="1" id="KW-1133">Transmembrane helix</keyword>
<feature type="transmembrane region" description="Helical" evidence="1">
    <location>
        <begin position="68"/>
        <end position="87"/>
    </location>
</feature>
<dbReference type="RefSeq" id="XP_007413364.1">
    <property type="nucleotide sequence ID" value="XM_007413302.1"/>
</dbReference>
<reference evidence="4" key="1">
    <citation type="journal article" date="2011" name="Proc. Natl. Acad. Sci. U.S.A.">
        <title>Obligate biotrophy features unraveled by the genomic analysis of rust fungi.</title>
        <authorList>
            <person name="Duplessis S."/>
            <person name="Cuomo C.A."/>
            <person name="Lin Y.-C."/>
            <person name="Aerts A."/>
            <person name="Tisserant E."/>
            <person name="Veneault-Fourrey C."/>
            <person name="Joly D.L."/>
            <person name="Hacquard S."/>
            <person name="Amselem J."/>
            <person name="Cantarel B.L."/>
            <person name="Chiu R."/>
            <person name="Coutinho P.M."/>
            <person name="Feau N."/>
            <person name="Field M."/>
            <person name="Frey P."/>
            <person name="Gelhaye E."/>
            <person name="Goldberg J."/>
            <person name="Grabherr M.G."/>
            <person name="Kodira C.D."/>
            <person name="Kohler A."/>
            <person name="Kuees U."/>
            <person name="Lindquist E.A."/>
            <person name="Lucas S.M."/>
            <person name="Mago R."/>
            <person name="Mauceli E."/>
            <person name="Morin E."/>
            <person name="Murat C."/>
            <person name="Pangilinan J.L."/>
            <person name="Park R."/>
            <person name="Pearson M."/>
            <person name="Quesneville H."/>
            <person name="Rouhier N."/>
            <person name="Sakthikumar S."/>
            <person name="Salamov A.A."/>
            <person name="Schmutz J."/>
            <person name="Selles B."/>
            <person name="Shapiro H."/>
            <person name="Tanguay P."/>
            <person name="Tuskan G.A."/>
            <person name="Henrissat B."/>
            <person name="Van de Peer Y."/>
            <person name="Rouze P."/>
            <person name="Ellis J.G."/>
            <person name="Dodds P.N."/>
            <person name="Schein J.E."/>
            <person name="Zhong S."/>
            <person name="Hamelin R.C."/>
            <person name="Grigoriev I.V."/>
            <person name="Szabo L.J."/>
            <person name="Martin F."/>
        </authorList>
    </citation>
    <scope>NUCLEOTIDE SEQUENCE [LARGE SCALE GENOMIC DNA]</scope>
    <source>
        <strain evidence="4">98AG31 / pathotype 3-4-7</strain>
    </source>
</reference>
<name>F4RW68_MELLP</name>